<dbReference type="InterPro" id="IPR002035">
    <property type="entry name" value="VWF_A"/>
</dbReference>
<evidence type="ECO:0000259" key="2">
    <source>
        <dbReference type="PROSITE" id="PS50234"/>
    </source>
</evidence>
<dbReference type="AlphaFoldDB" id="A0A8H7XN73"/>
<organism evidence="3">
    <name type="scientific">Psilocybe cubensis</name>
    <name type="common">Psychedelic mushroom</name>
    <name type="synonym">Stropharia cubensis</name>
    <dbReference type="NCBI Taxonomy" id="181762"/>
    <lineage>
        <taxon>Eukaryota</taxon>
        <taxon>Fungi</taxon>
        <taxon>Dikarya</taxon>
        <taxon>Basidiomycota</taxon>
        <taxon>Agaricomycotina</taxon>
        <taxon>Agaricomycetes</taxon>
        <taxon>Agaricomycetidae</taxon>
        <taxon>Agaricales</taxon>
        <taxon>Agaricineae</taxon>
        <taxon>Strophariaceae</taxon>
        <taxon>Psilocybe</taxon>
    </lineage>
</organism>
<dbReference type="Pfam" id="PF00092">
    <property type="entry name" value="VWA"/>
    <property type="match status" value="1"/>
</dbReference>
<protein>
    <recommendedName>
        <fullName evidence="2">VWFA domain-containing protein</fullName>
    </recommendedName>
</protein>
<gene>
    <name evidence="3" type="ORF">JR316_010812</name>
</gene>
<comment type="caution">
    <text evidence="3">The sequence shown here is derived from an EMBL/GenBank/DDBJ whole genome shotgun (WGS) entry which is preliminary data.</text>
</comment>
<dbReference type="GO" id="GO:0004674">
    <property type="term" value="F:protein serine/threonine kinase activity"/>
    <property type="evidence" value="ECO:0007669"/>
    <property type="project" value="TreeGrafter"/>
</dbReference>
<dbReference type="PROSITE" id="PS50234">
    <property type="entry name" value="VWFA"/>
    <property type="match status" value="1"/>
</dbReference>
<feature type="region of interest" description="Disordered" evidence="1">
    <location>
        <begin position="1"/>
        <end position="26"/>
    </location>
</feature>
<feature type="domain" description="VWFA" evidence="2">
    <location>
        <begin position="31"/>
        <end position="189"/>
    </location>
</feature>
<dbReference type="OrthoDB" id="301415at2759"/>
<dbReference type="InterPro" id="IPR052969">
    <property type="entry name" value="Thr-specific_kinase-like"/>
</dbReference>
<reference evidence="3" key="1">
    <citation type="submission" date="2021-02" db="EMBL/GenBank/DDBJ databases">
        <title>Psilocybe cubensis genome.</title>
        <authorList>
            <person name="Mckernan K.J."/>
            <person name="Crawford S."/>
            <person name="Trippe A."/>
            <person name="Kane L.T."/>
            <person name="Mclaughlin S."/>
        </authorList>
    </citation>
    <scope>NUCLEOTIDE SEQUENCE [LARGE SCALE GENOMIC DNA]</scope>
    <source>
        <strain evidence="3">MGC-MH-2018</strain>
    </source>
</reference>
<dbReference type="InterPro" id="IPR036465">
    <property type="entry name" value="vWFA_dom_sf"/>
</dbReference>
<proteinExistence type="predicted"/>
<feature type="compositionally biased region" description="Basic residues" evidence="1">
    <location>
        <begin position="1"/>
        <end position="13"/>
    </location>
</feature>
<dbReference type="PANTHER" id="PTHR47763:SF1">
    <property type="entry name" value="DUF659 DOMAIN-CONTAINING PROTEIN"/>
    <property type="match status" value="1"/>
</dbReference>
<dbReference type="EMBL" id="JAFIQS010000012">
    <property type="protein sequence ID" value="KAG5164306.1"/>
    <property type="molecule type" value="Genomic_DNA"/>
</dbReference>
<dbReference type="PANTHER" id="PTHR47763">
    <property type="entry name" value="ALPHA-PROTEIN KINASE VWKA"/>
    <property type="match status" value="1"/>
</dbReference>
<dbReference type="SUPFAM" id="SSF53300">
    <property type="entry name" value="vWA-like"/>
    <property type="match status" value="1"/>
</dbReference>
<dbReference type="GO" id="GO:0005737">
    <property type="term" value="C:cytoplasm"/>
    <property type="evidence" value="ECO:0007669"/>
    <property type="project" value="TreeGrafter"/>
</dbReference>
<sequence>MMKPRQTQKKNKKLTPEAPVTTPPSGPKSLDLLFIHDCTASQTPYISGTVSRCLEIVSVIQGLGNLDTRKEGMRVGLIAFCDHGEDEDFVTKDFGGFTFDVEQFYHNLRSLEANGGSDYPEAVTAALEHSLRLEWRTDAAKLVILITDAAPHGIGEEDDEFPQGDPNGHDPLKIAKKMAEKGITMLIVACEPVLSNENDYAHDFYLALAKITRGKLVPLLDVRVLSAFIIGYALEQMGLEELSRQYSEPIKGLHKSGFTLKEMVNAVWEWLSGKEKKVYTLKYNQVYEEPPEFDEVVNTWADGKDILSVREQSTPRASKQRVPARCIAPPGGWPKTTVDVTLKNLNERDRIDFVYLDPDPDLDSIRTQGPAPAQTGSLGPAQISRPRKLLAHTDYYFSLKCGSQARYHIKQNFSSNQDMDVSIHFK</sequence>
<evidence type="ECO:0000256" key="1">
    <source>
        <dbReference type="SAM" id="MobiDB-lite"/>
    </source>
</evidence>
<accession>A0A8H7XN73</accession>
<evidence type="ECO:0000313" key="3">
    <source>
        <dbReference type="EMBL" id="KAG5164306.1"/>
    </source>
</evidence>
<dbReference type="Gene3D" id="3.40.50.410">
    <property type="entry name" value="von Willebrand factor, type A domain"/>
    <property type="match status" value="1"/>
</dbReference>
<name>A0A8H7XN73_PSICU</name>